<protein>
    <recommendedName>
        <fullName evidence="3">Capsule polysaccharide biosynthesis protein</fullName>
    </recommendedName>
</protein>
<evidence type="ECO:0000313" key="1">
    <source>
        <dbReference type="EMBL" id="MYM55342.1"/>
    </source>
</evidence>
<gene>
    <name evidence="1" type="ORF">GR167_08500</name>
</gene>
<dbReference type="InterPro" id="IPR043148">
    <property type="entry name" value="TagF_C"/>
</dbReference>
<accession>A0A6L8LNW1</accession>
<name>A0A6L8LNW1_9RHOB</name>
<dbReference type="Gene3D" id="3.40.50.12580">
    <property type="match status" value="1"/>
</dbReference>
<proteinExistence type="predicted"/>
<comment type="caution">
    <text evidence="1">The sequence shown here is derived from an EMBL/GenBank/DDBJ whole genome shotgun (WGS) entry which is preliminary data.</text>
</comment>
<dbReference type="EMBL" id="WWEN01000003">
    <property type="protein sequence ID" value="MYM55342.1"/>
    <property type="molecule type" value="Genomic_DNA"/>
</dbReference>
<dbReference type="RefSeq" id="WP_160973040.1">
    <property type="nucleotide sequence ID" value="NZ_WWEN01000003.1"/>
</dbReference>
<keyword evidence="2" id="KW-1185">Reference proteome</keyword>
<reference evidence="1 2" key="1">
    <citation type="submission" date="2020-01" db="EMBL/GenBank/DDBJ databases">
        <authorList>
            <person name="Chen S."/>
        </authorList>
    </citation>
    <scope>NUCLEOTIDE SEQUENCE [LARGE SCALE GENOMIC DNA]</scope>
    <source>
        <strain evidence="1 2">GS-10</strain>
    </source>
</reference>
<evidence type="ECO:0008006" key="3">
    <source>
        <dbReference type="Google" id="ProtNLM"/>
    </source>
</evidence>
<sequence>MSSPTHLDFYLEPELLKSAREGKHNFIAKIVEVVEEAGFSVGFNGNSLRERADSVNRPGYRLFHMDEPEGERALTFRRVYHYPFWQIEPTTKRWDWRVANTRFDPDRIDDTEAQRFYGFWRKRLFGDAAEQVTRDGIIYAPLQGRLTERRSFQTCSPLEMLVSTLQHDPSRRVIATLHPKEHYTASEISKLDALAARFPRLTVQEVDMVEMLQRCDYVVTQNSSAAFNGYFFGKPCVLFARVDFHHVAADVYRQGLDRAFETVLAETPDYARYIWWFWQKMSINAGTPKAKNKIRQALRRGGWPV</sequence>
<evidence type="ECO:0000313" key="2">
    <source>
        <dbReference type="Proteomes" id="UP000479043"/>
    </source>
</evidence>
<organism evidence="1 2">
    <name type="scientific">Thalassovita mangrovi</name>
    <dbReference type="NCBI Taxonomy" id="2692236"/>
    <lineage>
        <taxon>Bacteria</taxon>
        <taxon>Pseudomonadati</taxon>
        <taxon>Pseudomonadota</taxon>
        <taxon>Alphaproteobacteria</taxon>
        <taxon>Rhodobacterales</taxon>
        <taxon>Roseobacteraceae</taxon>
        <taxon>Thalassovita</taxon>
    </lineage>
</organism>
<dbReference type="AlphaFoldDB" id="A0A6L8LNW1"/>
<dbReference type="SUPFAM" id="SSF53756">
    <property type="entry name" value="UDP-Glycosyltransferase/glycogen phosphorylase"/>
    <property type="match status" value="1"/>
</dbReference>
<dbReference type="Proteomes" id="UP000479043">
    <property type="component" value="Unassembled WGS sequence"/>
</dbReference>